<dbReference type="RefSeq" id="WP_095068766.1">
    <property type="nucleotide sequence ID" value="NZ_LT899436.1"/>
</dbReference>
<accession>A0A238U3W1</accession>
<dbReference type="PROSITE" id="PS51257">
    <property type="entry name" value="PROKAR_LIPOPROTEIN"/>
    <property type="match status" value="1"/>
</dbReference>
<name>A0A238U3W1_9FLAO</name>
<proteinExistence type="predicted"/>
<sequence>MKKASSVFLIVLFIISCNKIKPETRTISKTDKDSLLVVAVPKAGCQNCQKVIEGGLVDLKGVKQTILNLHTKEVSIVYNPEITNSNTLENTVKHLAHKIPCK</sequence>
<dbReference type="KEGG" id="tje:TJEJU_0084"/>
<evidence type="ECO:0000313" key="2">
    <source>
        <dbReference type="EMBL" id="SNR13893.1"/>
    </source>
</evidence>
<dbReference type="Gene3D" id="3.30.70.100">
    <property type="match status" value="1"/>
</dbReference>
<dbReference type="InterPro" id="IPR036163">
    <property type="entry name" value="HMA_dom_sf"/>
</dbReference>
<dbReference type="Pfam" id="PF00403">
    <property type="entry name" value="HMA"/>
    <property type="match status" value="1"/>
</dbReference>
<dbReference type="OrthoDB" id="1447916at2"/>
<evidence type="ECO:0000313" key="3">
    <source>
        <dbReference type="Proteomes" id="UP000215214"/>
    </source>
</evidence>
<gene>
    <name evidence="2" type="ORF">TJEJU_0084</name>
</gene>
<reference evidence="2 3" key="1">
    <citation type="submission" date="2017-07" db="EMBL/GenBank/DDBJ databases">
        <authorList>
            <person name="Sun Z.S."/>
            <person name="Albrecht U."/>
            <person name="Echele G."/>
            <person name="Lee C.C."/>
        </authorList>
    </citation>
    <scope>NUCLEOTIDE SEQUENCE [LARGE SCALE GENOMIC DNA]</scope>
    <source>
        <strain evidence="3">type strain: KCTC 22618</strain>
    </source>
</reference>
<dbReference type="EMBL" id="LT899436">
    <property type="protein sequence ID" value="SNR13893.1"/>
    <property type="molecule type" value="Genomic_DNA"/>
</dbReference>
<dbReference type="CDD" id="cd00371">
    <property type="entry name" value="HMA"/>
    <property type="match status" value="1"/>
</dbReference>
<dbReference type="AlphaFoldDB" id="A0A238U3W1"/>
<organism evidence="2 3">
    <name type="scientific">Tenacibaculum jejuense</name>
    <dbReference type="NCBI Taxonomy" id="584609"/>
    <lineage>
        <taxon>Bacteria</taxon>
        <taxon>Pseudomonadati</taxon>
        <taxon>Bacteroidota</taxon>
        <taxon>Flavobacteriia</taxon>
        <taxon>Flavobacteriales</taxon>
        <taxon>Flavobacteriaceae</taxon>
        <taxon>Tenacibaculum</taxon>
    </lineage>
</organism>
<dbReference type="InterPro" id="IPR006121">
    <property type="entry name" value="HMA_dom"/>
</dbReference>
<feature type="domain" description="HMA" evidence="1">
    <location>
        <begin position="31"/>
        <end position="100"/>
    </location>
</feature>
<dbReference type="SUPFAM" id="SSF55008">
    <property type="entry name" value="HMA, heavy metal-associated domain"/>
    <property type="match status" value="1"/>
</dbReference>
<evidence type="ECO:0000259" key="1">
    <source>
        <dbReference type="PROSITE" id="PS50846"/>
    </source>
</evidence>
<dbReference type="GO" id="GO:0046872">
    <property type="term" value="F:metal ion binding"/>
    <property type="evidence" value="ECO:0007669"/>
    <property type="project" value="InterPro"/>
</dbReference>
<protein>
    <recommendedName>
        <fullName evidence="1">HMA domain-containing protein</fullName>
    </recommendedName>
</protein>
<keyword evidence="3" id="KW-1185">Reference proteome</keyword>
<dbReference type="PROSITE" id="PS50846">
    <property type="entry name" value="HMA_2"/>
    <property type="match status" value="1"/>
</dbReference>
<dbReference type="Proteomes" id="UP000215214">
    <property type="component" value="Chromosome TJEJU"/>
</dbReference>